<reference evidence="1 2" key="1">
    <citation type="journal article" date="2019" name="Emerg. Microbes Infect.">
        <title>Comprehensive subspecies identification of 175 nontuberculous mycobacteria species based on 7547 genomic profiles.</title>
        <authorList>
            <person name="Matsumoto Y."/>
            <person name="Kinjo T."/>
            <person name="Motooka D."/>
            <person name="Nabeya D."/>
            <person name="Jung N."/>
            <person name="Uechi K."/>
            <person name="Horii T."/>
            <person name="Iida T."/>
            <person name="Fujita J."/>
            <person name="Nakamura S."/>
        </authorList>
    </citation>
    <scope>NUCLEOTIDE SEQUENCE [LARGE SCALE GENOMIC DNA]</scope>
    <source>
        <strain evidence="1 2">JCM 30725</strain>
    </source>
</reference>
<sequence length="123" mass="13346">MSDTIERLMEGNLLRVFNEPDFDKRAVAIRDTYAPDVRWTDDEGVSIGHEALNAKAQALQDGQMAGLSVVKAGPVYQTTGFGHLAWQVFAPGTDTVIVAGFDVALINDDLITHLYTVITAAPQ</sequence>
<protein>
    <recommendedName>
        <fullName evidence="3">SnoaL-like domain-containing protein</fullName>
    </recommendedName>
</protein>
<evidence type="ECO:0008006" key="3">
    <source>
        <dbReference type="Google" id="ProtNLM"/>
    </source>
</evidence>
<dbReference type="Proteomes" id="UP000465360">
    <property type="component" value="Unassembled WGS sequence"/>
</dbReference>
<proteinExistence type="predicted"/>
<name>A0A7I9YT91_MYCBU</name>
<dbReference type="EMBL" id="BLKZ01000001">
    <property type="protein sequence ID" value="GFG91911.1"/>
    <property type="molecule type" value="Genomic_DNA"/>
</dbReference>
<dbReference type="RefSeq" id="WP_163715682.1">
    <property type="nucleotide sequence ID" value="NZ_BLKZ01000001.1"/>
</dbReference>
<keyword evidence="2" id="KW-1185">Reference proteome</keyword>
<organism evidence="1 2">
    <name type="scientific">Mycobacterium bourgelatii</name>
    <dbReference type="NCBI Taxonomy" id="1273442"/>
    <lineage>
        <taxon>Bacteria</taxon>
        <taxon>Bacillati</taxon>
        <taxon>Actinomycetota</taxon>
        <taxon>Actinomycetes</taxon>
        <taxon>Mycobacteriales</taxon>
        <taxon>Mycobacteriaceae</taxon>
        <taxon>Mycobacterium</taxon>
    </lineage>
</organism>
<dbReference type="Gene3D" id="3.10.450.50">
    <property type="match status" value="1"/>
</dbReference>
<gene>
    <name evidence="1" type="ORF">MBOU_39530</name>
</gene>
<dbReference type="InterPro" id="IPR032710">
    <property type="entry name" value="NTF2-like_dom_sf"/>
</dbReference>
<dbReference type="SUPFAM" id="SSF54427">
    <property type="entry name" value="NTF2-like"/>
    <property type="match status" value="1"/>
</dbReference>
<evidence type="ECO:0000313" key="2">
    <source>
        <dbReference type="Proteomes" id="UP000465360"/>
    </source>
</evidence>
<evidence type="ECO:0000313" key="1">
    <source>
        <dbReference type="EMBL" id="GFG91911.1"/>
    </source>
</evidence>
<accession>A0A7I9YT91</accession>
<comment type="caution">
    <text evidence="1">The sequence shown here is derived from an EMBL/GenBank/DDBJ whole genome shotgun (WGS) entry which is preliminary data.</text>
</comment>
<dbReference type="AlphaFoldDB" id="A0A7I9YT91"/>